<feature type="transmembrane region" description="Helical" evidence="8">
    <location>
        <begin position="147"/>
        <end position="165"/>
    </location>
</feature>
<feature type="transmembrane region" description="Helical" evidence="8">
    <location>
        <begin position="58"/>
        <end position="81"/>
    </location>
</feature>
<keyword evidence="5 8" id="KW-1133">Transmembrane helix</keyword>
<dbReference type="Pfam" id="PF20216">
    <property type="entry name" value="DUF6576"/>
    <property type="match status" value="1"/>
</dbReference>
<comment type="caution">
    <text evidence="11">The sequence shown here is derived from an EMBL/GenBank/DDBJ whole genome shotgun (WGS) entry which is preliminary data.</text>
</comment>
<dbReference type="InterPro" id="IPR035952">
    <property type="entry name" value="Rhomboid-like_sf"/>
</dbReference>
<evidence type="ECO:0000256" key="5">
    <source>
        <dbReference type="ARBA" id="ARBA00022989"/>
    </source>
</evidence>
<feature type="transmembrane region" description="Helical" evidence="8">
    <location>
        <begin position="20"/>
        <end position="38"/>
    </location>
</feature>
<protein>
    <submittedName>
        <fullName evidence="11">Rhomboid family intramembrane serine protease</fullName>
        <ecNumber evidence="11">3.4.21.-</ecNumber>
    </submittedName>
</protein>
<keyword evidence="3 8" id="KW-0812">Transmembrane</keyword>
<feature type="transmembrane region" description="Helical" evidence="8">
    <location>
        <begin position="93"/>
        <end position="111"/>
    </location>
</feature>
<dbReference type="EMBL" id="JBBHLI010000011">
    <property type="protein sequence ID" value="MEK9502378.1"/>
    <property type="molecule type" value="Genomic_DNA"/>
</dbReference>
<dbReference type="SUPFAM" id="SSF144091">
    <property type="entry name" value="Rhomboid-like"/>
    <property type="match status" value="1"/>
</dbReference>
<dbReference type="GO" id="GO:0006508">
    <property type="term" value="P:proteolysis"/>
    <property type="evidence" value="ECO:0007669"/>
    <property type="project" value="UniProtKB-KW"/>
</dbReference>
<accession>A0ABU9ECC2</accession>
<dbReference type="InterPro" id="IPR022764">
    <property type="entry name" value="Peptidase_S54_rhomboid_dom"/>
</dbReference>
<gene>
    <name evidence="11" type="ORF">WI372_15400</name>
</gene>
<name>A0ABU9ECC2_9BACT</name>
<evidence type="ECO:0000256" key="7">
    <source>
        <dbReference type="SAM" id="MobiDB-lite"/>
    </source>
</evidence>
<keyword evidence="12" id="KW-1185">Reference proteome</keyword>
<feature type="domain" description="DUF6576" evidence="10">
    <location>
        <begin position="243"/>
        <end position="273"/>
    </location>
</feature>
<evidence type="ECO:0000259" key="10">
    <source>
        <dbReference type="Pfam" id="PF20216"/>
    </source>
</evidence>
<evidence type="ECO:0000259" key="9">
    <source>
        <dbReference type="Pfam" id="PF01694"/>
    </source>
</evidence>
<dbReference type="GO" id="GO:0008233">
    <property type="term" value="F:peptidase activity"/>
    <property type="evidence" value="ECO:0007669"/>
    <property type="project" value="UniProtKB-KW"/>
</dbReference>
<comment type="subcellular location">
    <subcellularLocation>
        <location evidence="1">Membrane</location>
        <topology evidence="1">Multi-pass membrane protein</topology>
    </subcellularLocation>
</comment>
<evidence type="ECO:0000313" key="12">
    <source>
        <dbReference type="Proteomes" id="UP001484239"/>
    </source>
</evidence>
<proteinExistence type="inferred from homology"/>
<dbReference type="Pfam" id="PF01694">
    <property type="entry name" value="Rhomboid"/>
    <property type="match status" value="1"/>
</dbReference>
<dbReference type="EC" id="3.4.21.-" evidence="11"/>
<evidence type="ECO:0000313" key="11">
    <source>
        <dbReference type="EMBL" id="MEK9502378.1"/>
    </source>
</evidence>
<organism evidence="11 12">
    <name type="scientific">Gaopeijia maritima</name>
    <dbReference type="NCBI Taxonomy" id="3119007"/>
    <lineage>
        <taxon>Bacteria</taxon>
        <taxon>Pseudomonadati</taxon>
        <taxon>Gemmatimonadota</taxon>
        <taxon>Longimicrobiia</taxon>
        <taxon>Gaopeijiales</taxon>
        <taxon>Gaopeijiaceae</taxon>
        <taxon>Gaopeijia</taxon>
    </lineage>
</organism>
<dbReference type="PANTHER" id="PTHR43731:SF14">
    <property type="entry name" value="PRESENILIN-ASSOCIATED RHOMBOID-LIKE PROTEIN, MITOCHONDRIAL"/>
    <property type="match status" value="1"/>
</dbReference>
<sequence>MYRDSGPAFSFTITPVVKKLLLVNAVVFGFTLLAGPSFTYEWLAFRADHPLTRFWGAFTYMFVHGGFWHLFMNMLVLFFFGPPLEARWGGREFLRFYLVAGLGGAALGLLLANGPMVGASAAVYGVMLAFAMNWPNAPIYVWGIFPVKAKWLVGIFFVLALVGTFDPGGSRTAHFAHLGGLIAALLYLKADWRPGGARRGTRPSARRSPRPLAIVPRELTRTRSDAAEPAERETADERGLLDEVDRVLDKISAQGMGSLSAEERALLDEVSRRRRTN</sequence>
<dbReference type="PANTHER" id="PTHR43731">
    <property type="entry name" value="RHOMBOID PROTEASE"/>
    <property type="match status" value="1"/>
</dbReference>
<evidence type="ECO:0000256" key="6">
    <source>
        <dbReference type="ARBA" id="ARBA00023136"/>
    </source>
</evidence>
<evidence type="ECO:0000256" key="1">
    <source>
        <dbReference type="ARBA" id="ARBA00004141"/>
    </source>
</evidence>
<dbReference type="Proteomes" id="UP001484239">
    <property type="component" value="Unassembled WGS sequence"/>
</dbReference>
<dbReference type="RefSeq" id="WP_405283997.1">
    <property type="nucleotide sequence ID" value="NZ_CP144380.1"/>
</dbReference>
<feature type="transmembrane region" description="Helical" evidence="8">
    <location>
        <begin position="117"/>
        <end position="135"/>
    </location>
</feature>
<keyword evidence="4 11" id="KW-0378">Hydrolase</keyword>
<keyword evidence="11" id="KW-0645">Protease</keyword>
<evidence type="ECO:0000256" key="2">
    <source>
        <dbReference type="ARBA" id="ARBA00009045"/>
    </source>
</evidence>
<evidence type="ECO:0000256" key="4">
    <source>
        <dbReference type="ARBA" id="ARBA00022801"/>
    </source>
</evidence>
<keyword evidence="6 8" id="KW-0472">Membrane</keyword>
<feature type="region of interest" description="Disordered" evidence="7">
    <location>
        <begin position="222"/>
        <end position="241"/>
    </location>
</feature>
<reference evidence="11 12" key="1">
    <citation type="submission" date="2024-02" db="EMBL/GenBank/DDBJ databases">
        <title>A novel Gemmatimonadota bacterium.</title>
        <authorList>
            <person name="Du Z.-J."/>
            <person name="Ye Y.-Q."/>
        </authorList>
    </citation>
    <scope>NUCLEOTIDE SEQUENCE [LARGE SCALE GENOMIC DNA]</scope>
    <source>
        <strain evidence="11 12">DH-20</strain>
    </source>
</reference>
<dbReference type="InterPro" id="IPR050925">
    <property type="entry name" value="Rhomboid_protease_S54"/>
</dbReference>
<dbReference type="InterPro" id="IPR046483">
    <property type="entry name" value="DUF6576"/>
</dbReference>
<evidence type="ECO:0000256" key="8">
    <source>
        <dbReference type="SAM" id="Phobius"/>
    </source>
</evidence>
<comment type="similarity">
    <text evidence="2">Belongs to the peptidase S54 family.</text>
</comment>
<evidence type="ECO:0000256" key="3">
    <source>
        <dbReference type="ARBA" id="ARBA00022692"/>
    </source>
</evidence>
<feature type="transmembrane region" description="Helical" evidence="8">
    <location>
        <begin position="171"/>
        <end position="188"/>
    </location>
</feature>
<dbReference type="Gene3D" id="1.20.1540.10">
    <property type="entry name" value="Rhomboid-like"/>
    <property type="match status" value="1"/>
</dbReference>
<feature type="domain" description="Peptidase S54 rhomboid" evidence="9">
    <location>
        <begin position="53"/>
        <end position="188"/>
    </location>
</feature>